<evidence type="ECO:0000313" key="8">
    <source>
        <dbReference type="EMBL" id="KAK5701952.1"/>
    </source>
</evidence>
<dbReference type="InterPro" id="IPR044066">
    <property type="entry name" value="TRIAD_supradom"/>
</dbReference>
<evidence type="ECO:0000313" key="9">
    <source>
        <dbReference type="Proteomes" id="UP001310594"/>
    </source>
</evidence>
<keyword evidence="2" id="KW-0479">Metal-binding</keyword>
<evidence type="ECO:0000256" key="5">
    <source>
        <dbReference type="ARBA" id="ARBA00022786"/>
    </source>
</evidence>
<evidence type="ECO:0000256" key="4">
    <source>
        <dbReference type="ARBA" id="ARBA00022771"/>
    </source>
</evidence>
<dbReference type="GO" id="GO:0008270">
    <property type="term" value="F:zinc ion binding"/>
    <property type="evidence" value="ECO:0007669"/>
    <property type="project" value="UniProtKB-KW"/>
</dbReference>
<dbReference type="PANTHER" id="PTHR11685">
    <property type="entry name" value="RBR FAMILY RING FINGER AND IBR DOMAIN-CONTAINING"/>
    <property type="match status" value="1"/>
</dbReference>
<keyword evidence="3" id="KW-0677">Repeat</keyword>
<dbReference type="Gene3D" id="1.20.120.1750">
    <property type="match status" value="1"/>
</dbReference>
<dbReference type="CDD" id="cd22584">
    <property type="entry name" value="Rcat_RBR_unk"/>
    <property type="match status" value="1"/>
</dbReference>
<dbReference type="GO" id="GO:0004842">
    <property type="term" value="F:ubiquitin-protein transferase activity"/>
    <property type="evidence" value="ECO:0007669"/>
    <property type="project" value="InterPro"/>
</dbReference>
<dbReference type="SUPFAM" id="SSF57850">
    <property type="entry name" value="RING/U-box"/>
    <property type="match status" value="1"/>
</dbReference>
<gene>
    <name evidence="8" type="ORF">LTR97_004770</name>
</gene>
<evidence type="ECO:0000256" key="2">
    <source>
        <dbReference type="ARBA" id="ARBA00022723"/>
    </source>
</evidence>
<dbReference type="PROSITE" id="PS51873">
    <property type="entry name" value="TRIAD"/>
    <property type="match status" value="1"/>
</dbReference>
<dbReference type="Proteomes" id="UP001310594">
    <property type="component" value="Unassembled WGS sequence"/>
</dbReference>
<dbReference type="AlphaFoldDB" id="A0AAN8A3J1"/>
<keyword evidence="4" id="KW-0863">Zinc-finger</keyword>
<protein>
    <recommendedName>
        <fullName evidence="7">RING-type domain-containing protein</fullName>
    </recommendedName>
</protein>
<dbReference type="PROSITE" id="PS00518">
    <property type="entry name" value="ZF_RING_1"/>
    <property type="match status" value="1"/>
</dbReference>
<dbReference type="InterPro" id="IPR031127">
    <property type="entry name" value="E3_UB_ligase_RBR"/>
</dbReference>
<comment type="caution">
    <text evidence="8">The sequence shown here is derived from an EMBL/GenBank/DDBJ whole genome shotgun (WGS) entry which is preliminary data.</text>
</comment>
<evidence type="ECO:0000256" key="6">
    <source>
        <dbReference type="ARBA" id="ARBA00022833"/>
    </source>
</evidence>
<keyword evidence="1" id="KW-0808">Transferase</keyword>
<sequence>MDDPHEWRNVLINADAETAELIIQMQLEDIGALTPAEPQQEPDAVAGGLPDIALARNLLADELEKCRGDLPNRKLGESLGNIENGRQHVFEAAAFGWHLDDYKETIERAPVKLVLCRACNDHCPVDDTIKATCTHVYCDDCLDTLYRASMTDETLFPPRCCRQELPWDKAKHHLDTTLKGEFETKRVELRAKDRTYCHVPTCSVFINPADYVDDDAPCPNGCANTCIKCKQAAHVGECPKNEELEALLATAKLNDWQTCYDCRRMVELKIGCFHMTCICKAQFCYVCGLQWKKCRCPQWEVRRLLARAEVVVDNGEDPLGAYQDREAQIAAAAADLEANHECNHVDWSSRDYGSLQCEECDWVGRVYIMECDQCHIRLCRQCSDNRL</sequence>
<keyword evidence="6" id="KW-0862">Zinc</keyword>
<dbReference type="InterPro" id="IPR017907">
    <property type="entry name" value="Znf_RING_CS"/>
</dbReference>
<proteinExistence type="predicted"/>
<dbReference type="EMBL" id="JAVRQU010000006">
    <property type="protein sequence ID" value="KAK5701952.1"/>
    <property type="molecule type" value="Genomic_DNA"/>
</dbReference>
<evidence type="ECO:0000259" key="7">
    <source>
        <dbReference type="PROSITE" id="PS51873"/>
    </source>
</evidence>
<name>A0AAN8A3J1_9PEZI</name>
<evidence type="ECO:0000256" key="3">
    <source>
        <dbReference type="ARBA" id="ARBA00022737"/>
    </source>
</evidence>
<feature type="domain" description="RING-type" evidence="7">
    <location>
        <begin position="112"/>
        <end position="300"/>
    </location>
</feature>
<organism evidence="8 9">
    <name type="scientific">Elasticomyces elasticus</name>
    <dbReference type="NCBI Taxonomy" id="574655"/>
    <lineage>
        <taxon>Eukaryota</taxon>
        <taxon>Fungi</taxon>
        <taxon>Dikarya</taxon>
        <taxon>Ascomycota</taxon>
        <taxon>Pezizomycotina</taxon>
        <taxon>Dothideomycetes</taxon>
        <taxon>Dothideomycetidae</taxon>
        <taxon>Mycosphaerellales</taxon>
        <taxon>Teratosphaeriaceae</taxon>
        <taxon>Elasticomyces</taxon>
    </lineage>
</organism>
<dbReference type="GO" id="GO:0016567">
    <property type="term" value="P:protein ubiquitination"/>
    <property type="evidence" value="ECO:0007669"/>
    <property type="project" value="InterPro"/>
</dbReference>
<evidence type="ECO:0000256" key="1">
    <source>
        <dbReference type="ARBA" id="ARBA00022679"/>
    </source>
</evidence>
<reference evidence="8" key="1">
    <citation type="submission" date="2023-08" db="EMBL/GenBank/DDBJ databases">
        <title>Black Yeasts Isolated from many extreme environments.</title>
        <authorList>
            <person name="Coleine C."/>
            <person name="Stajich J.E."/>
            <person name="Selbmann L."/>
        </authorList>
    </citation>
    <scope>NUCLEOTIDE SEQUENCE</scope>
    <source>
        <strain evidence="8">CCFEE 5810</strain>
    </source>
</reference>
<keyword evidence="5" id="KW-0833">Ubl conjugation pathway</keyword>
<accession>A0AAN8A3J1</accession>